<dbReference type="AlphaFoldDB" id="A0A068T1Q3"/>
<feature type="domain" description="GFO/IDH/MocA-like oxidoreductase" evidence="2">
    <location>
        <begin position="136"/>
        <end position="256"/>
    </location>
</feature>
<keyword evidence="4" id="KW-1185">Reference proteome</keyword>
<proteinExistence type="predicted"/>
<accession>A0A068T1Q3</accession>
<dbReference type="Pfam" id="PF01408">
    <property type="entry name" value="GFO_IDH_MocA"/>
    <property type="match status" value="1"/>
</dbReference>
<evidence type="ECO:0000313" key="4">
    <source>
        <dbReference type="Proteomes" id="UP000028181"/>
    </source>
</evidence>
<evidence type="ECO:0000313" key="3">
    <source>
        <dbReference type="EMBL" id="CDN52019.1"/>
    </source>
</evidence>
<dbReference type="Gene3D" id="3.40.50.720">
    <property type="entry name" value="NAD(P)-binding Rossmann-like Domain"/>
    <property type="match status" value="1"/>
</dbReference>
<dbReference type="InterPro" id="IPR036291">
    <property type="entry name" value="NAD(P)-bd_dom_sf"/>
</dbReference>
<dbReference type="GeneID" id="24260727"/>
<reference evidence="4" key="1">
    <citation type="journal article" date="2014" name="BMC Genomics">
        <title>Genome sequencing of two Neorhizobium galegae strains reveals a noeT gene responsible for the unusual acetylation of the nodulation factors.</title>
        <authorList>
            <person name="Osterman J."/>
            <person name="Marsh J."/>
            <person name="Laine P.K."/>
            <person name="Zeng Z."/>
            <person name="Alatalo E."/>
            <person name="Sullivan J.T."/>
            <person name="Young J.P."/>
            <person name="Thomas-Oates J."/>
            <person name="Paulin L."/>
            <person name="Lindstrom K."/>
        </authorList>
    </citation>
    <scope>NUCLEOTIDE SEQUENCE [LARGE SCALE GENOMIC DNA]</scope>
    <source>
        <strain evidence="4">HAMBI 540</strain>
    </source>
</reference>
<evidence type="ECO:0000259" key="2">
    <source>
        <dbReference type="Pfam" id="PF22725"/>
    </source>
</evidence>
<dbReference type="InterPro" id="IPR051317">
    <property type="entry name" value="Gfo/Idh/MocA_oxidoreduct"/>
</dbReference>
<dbReference type="Proteomes" id="UP000028181">
    <property type="component" value="Plasmid pHAMBI540a"/>
</dbReference>
<keyword evidence="3" id="KW-0614">Plasmid</keyword>
<feature type="domain" description="Gfo/Idh/MocA-like oxidoreductase N-terminal" evidence="1">
    <location>
        <begin position="4"/>
        <end position="124"/>
    </location>
</feature>
<dbReference type="eggNOG" id="COG0673">
    <property type="taxonomic scope" value="Bacteria"/>
</dbReference>
<organism evidence="3 4">
    <name type="scientific">Neorhizobium galegae bv. orientalis str. HAMBI 540</name>
    <dbReference type="NCBI Taxonomy" id="1028800"/>
    <lineage>
        <taxon>Bacteria</taxon>
        <taxon>Pseudomonadati</taxon>
        <taxon>Pseudomonadota</taxon>
        <taxon>Alphaproteobacteria</taxon>
        <taxon>Hyphomicrobiales</taxon>
        <taxon>Rhizobiaceae</taxon>
        <taxon>Rhizobium/Agrobacterium group</taxon>
        <taxon>Neorhizobium</taxon>
    </lineage>
</organism>
<dbReference type="PANTHER" id="PTHR43708">
    <property type="entry name" value="CONSERVED EXPRESSED OXIDOREDUCTASE (EUROFUNG)"/>
    <property type="match status" value="1"/>
</dbReference>
<gene>
    <name evidence="3" type="ORF">RG540_PA13430</name>
</gene>
<dbReference type="Pfam" id="PF22725">
    <property type="entry name" value="GFO_IDH_MocA_C3"/>
    <property type="match status" value="1"/>
</dbReference>
<dbReference type="OrthoDB" id="9800252at2"/>
<dbReference type="SUPFAM" id="SSF55347">
    <property type="entry name" value="Glyceraldehyde-3-phosphate dehydrogenase-like, C-terminal domain"/>
    <property type="match status" value="1"/>
</dbReference>
<protein>
    <submittedName>
        <fullName evidence="3">Oxidoreductase, NAD-binding Rossmann fold family protein</fullName>
    </submittedName>
</protein>
<dbReference type="GO" id="GO:0000166">
    <property type="term" value="F:nucleotide binding"/>
    <property type="evidence" value="ECO:0007669"/>
    <property type="project" value="InterPro"/>
</dbReference>
<dbReference type="SUPFAM" id="SSF51735">
    <property type="entry name" value="NAD(P)-binding Rossmann-fold domains"/>
    <property type="match status" value="1"/>
</dbReference>
<evidence type="ECO:0000259" key="1">
    <source>
        <dbReference type="Pfam" id="PF01408"/>
    </source>
</evidence>
<dbReference type="EMBL" id="HG938354">
    <property type="protein sequence ID" value="CDN52019.1"/>
    <property type="molecule type" value="Genomic_DNA"/>
</dbReference>
<dbReference type="PANTHER" id="PTHR43708:SF8">
    <property type="entry name" value="OXIDOREDUCTASE"/>
    <property type="match status" value="1"/>
</dbReference>
<dbReference type="PATRIC" id="fig|1028800.3.peg.5989"/>
<dbReference type="KEGG" id="ngg:RG540_PA13430"/>
<dbReference type="InterPro" id="IPR055170">
    <property type="entry name" value="GFO_IDH_MocA-like_dom"/>
</dbReference>
<dbReference type="Gene3D" id="3.30.360.10">
    <property type="entry name" value="Dihydrodipicolinate Reductase, domain 2"/>
    <property type="match status" value="1"/>
</dbReference>
<name>A0A068T1Q3_NEOGA</name>
<dbReference type="RefSeq" id="WP_041365754.1">
    <property type="nucleotide sequence ID" value="NZ_HG938354.1"/>
</dbReference>
<dbReference type="InterPro" id="IPR000683">
    <property type="entry name" value="Gfo/Idh/MocA-like_OxRdtase_N"/>
</dbReference>
<sequence>MTYKVVLCGCGAMAKGWLRALQSTPALKQALTVVGLVDLDLSAAQALAAEFSLQPISIGSDLATVLGETGADIVFDVVIPVARYSVVKTALSHGCHVLSEKPMATSMEEAEDLIRAAKAAGRIHSIVQNRRFISGVRRMRRFVESGVIGAITAIHCDFFIAPHFGGFREQMDNVLLLDMAIHTFDAARFVSGKTPLSVYCLETNPPGSWYAHGASANAVFQLTDDVVFTYRGSWCAEGQRTSWESEWRIVGSNGMLTWDGEDTFRASVAGSDSGLLRGATPIEVLPPAREEETHGHASVIADFLSAIETGGVPETVGWDNIKSLAMVFGAIESARSRQTIDLAA</sequence>
<dbReference type="HOGENOM" id="CLU_023194_2_1_5"/>
<geneLocation type="plasmid" evidence="4">
    <name>II</name>
</geneLocation>